<protein>
    <recommendedName>
        <fullName evidence="17">Plexin-B1</fullName>
    </recommendedName>
</protein>
<dbReference type="GO" id="GO:0008360">
    <property type="term" value="P:regulation of cell shape"/>
    <property type="evidence" value="ECO:0007669"/>
    <property type="project" value="UniProtKB-ARBA"/>
</dbReference>
<dbReference type="Pfam" id="PF17960">
    <property type="entry name" value="TIG_plexin"/>
    <property type="match status" value="1"/>
</dbReference>
<evidence type="ECO:0000256" key="19">
    <source>
        <dbReference type="PROSITE-ProRule" id="PRU10141"/>
    </source>
</evidence>
<evidence type="ECO:0000256" key="8">
    <source>
        <dbReference type="ARBA" id="ARBA00022741"/>
    </source>
</evidence>
<dbReference type="InterPro" id="IPR041362">
    <property type="entry name" value="TIG2_plexin"/>
</dbReference>
<dbReference type="CDD" id="cd12793">
    <property type="entry name" value="RasGAP_plexin_B1"/>
    <property type="match status" value="1"/>
</dbReference>
<dbReference type="Gene3D" id="3.10.20.90">
    <property type="entry name" value="Phosphatidylinositol 3-kinase Catalytic Subunit, Chain A, domain 1"/>
    <property type="match status" value="1"/>
</dbReference>
<feature type="compositionally biased region" description="Basic and acidic residues" evidence="20">
    <location>
        <begin position="1328"/>
        <end position="1338"/>
    </location>
</feature>
<dbReference type="SMART" id="SM00630">
    <property type="entry name" value="Sema"/>
    <property type="match status" value="1"/>
</dbReference>
<dbReference type="InterPro" id="IPR008271">
    <property type="entry name" value="Ser/Thr_kinase_AS"/>
</dbReference>
<evidence type="ECO:0000256" key="6">
    <source>
        <dbReference type="ARBA" id="ARBA00022729"/>
    </source>
</evidence>
<keyword evidence="10 21" id="KW-1133">Transmembrane helix</keyword>
<dbReference type="Pfam" id="PF20170">
    <property type="entry name" value="Plexin_RBD"/>
    <property type="match status" value="1"/>
</dbReference>
<feature type="domain" description="Protein kinase" evidence="22">
    <location>
        <begin position="2300"/>
        <end position="2450"/>
    </location>
</feature>
<dbReference type="InterPro" id="IPR013548">
    <property type="entry name" value="Plexin_cytoplasmic_RasGAP_dom"/>
</dbReference>
<evidence type="ECO:0000256" key="14">
    <source>
        <dbReference type="ARBA" id="ARBA00023170"/>
    </source>
</evidence>
<dbReference type="GO" id="GO:0004672">
    <property type="term" value="F:protein kinase activity"/>
    <property type="evidence" value="ECO:0007669"/>
    <property type="project" value="InterPro"/>
</dbReference>
<feature type="compositionally biased region" description="Pro residues" evidence="20">
    <location>
        <begin position="721"/>
        <end position="741"/>
    </location>
</feature>
<dbReference type="GO" id="GO:0005886">
    <property type="term" value="C:plasma membrane"/>
    <property type="evidence" value="ECO:0007669"/>
    <property type="project" value="UniProtKB-SubCell"/>
</dbReference>
<dbReference type="FunFam" id="2.60.40.10:FF:000203">
    <property type="entry name" value="Plexin B2"/>
    <property type="match status" value="1"/>
</dbReference>
<keyword evidence="5 21" id="KW-0812">Transmembrane</keyword>
<dbReference type="SMART" id="SM00423">
    <property type="entry name" value="PSI"/>
    <property type="match status" value="3"/>
</dbReference>
<feature type="compositionally biased region" description="Low complexity" evidence="20">
    <location>
        <begin position="742"/>
        <end position="789"/>
    </location>
</feature>
<feature type="transmembrane region" description="Helical" evidence="21">
    <location>
        <begin position="1722"/>
        <end position="1739"/>
    </location>
</feature>
<dbReference type="PROSITE" id="PS00108">
    <property type="entry name" value="PROTEIN_KINASE_ST"/>
    <property type="match status" value="1"/>
</dbReference>
<keyword evidence="8 19" id="KW-0547">Nucleotide-binding</keyword>
<evidence type="ECO:0000256" key="5">
    <source>
        <dbReference type="ARBA" id="ARBA00022692"/>
    </source>
</evidence>
<keyword evidence="12 21" id="KW-0472">Membrane</keyword>
<dbReference type="InterPro" id="IPR002165">
    <property type="entry name" value="Plexin_repeat"/>
</dbReference>
<dbReference type="InterPro" id="IPR001627">
    <property type="entry name" value="Semap_dom"/>
</dbReference>
<dbReference type="Pfam" id="PF08337">
    <property type="entry name" value="Plexin_cytopl"/>
    <property type="match status" value="1"/>
</dbReference>
<dbReference type="Pfam" id="PF18020">
    <property type="entry name" value="TIG_2"/>
    <property type="match status" value="1"/>
</dbReference>
<dbReference type="FunFam" id="2.130.10.10:FF:000126">
    <property type="entry name" value="Plexin B1"/>
    <property type="match status" value="1"/>
</dbReference>
<dbReference type="SUPFAM" id="SSF81296">
    <property type="entry name" value="E set domains"/>
    <property type="match status" value="3"/>
</dbReference>
<dbReference type="InterPro" id="IPR013783">
    <property type="entry name" value="Ig-like_fold"/>
</dbReference>
<dbReference type="Pfam" id="PF01403">
    <property type="entry name" value="Sema"/>
    <property type="match status" value="1"/>
</dbReference>
<evidence type="ECO:0000256" key="21">
    <source>
        <dbReference type="SAM" id="Phobius"/>
    </source>
</evidence>
<keyword evidence="7" id="KW-0677">Repeat</keyword>
<dbReference type="InterPro" id="IPR011009">
    <property type="entry name" value="Kinase-like_dom_sf"/>
</dbReference>
<dbReference type="SUPFAM" id="SSF101912">
    <property type="entry name" value="Sema domain"/>
    <property type="match status" value="1"/>
</dbReference>
<keyword evidence="6" id="KW-0732">Signal</keyword>
<comment type="function">
    <text evidence="16">Receptor for SEMA4D. Plays a role in GABAergic synapse development. Mediates SEMA4A- and SEMA4D-dependent inhibitory synapse development. Plays a role in RHOA activation and subsequent changes of the actin cytoskeleton. Plays a role in axon guidance, invasive growth and cell migration.</text>
</comment>
<evidence type="ECO:0000256" key="11">
    <source>
        <dbReference type="ARBA" id="ARBA00023054"/>
    </source>
</evidence>
<dbReference type="EMBL" id="VEVO01000010">
    <property type="protein sequence ID" value="KAF0036660.1"/>
    <property type="molecule type" value="Genomic_DNA"/>
</dbReference>
<dbReference type="SUPFAM" id="SSF48350">
    <property type="entry name" value="GTPase activation domain, GAP"/>
    <property type="match status" value="1"/>
</dbReference>
<keyword evidence="14" id="KW-0675">Receptor</keyword>
<keyword evidence="9 19" id="KW-0067">ATP-binding</keyword>
<evidence type="ECO:0000256" key="10">
    <source>
        <dbReference type="ARBA" id="ARBA00022989"/>
    </source>
</evidence>
<dbReference type="Pfam" id="PF24479">
    <property type="entry name" value="PSI_PlexinA-B"/>
    <property type="match status" value="1"/>
</dbReference>
<dbReference type="InterPro" id="IPR046800">
    <property type="entry name" value="Plexin_RBD"/>
</dbReference>
<dbReference type="Pfam" id="PF24317">
    <property type="entry name" value="PSI_Plexin-B"/>
    <property type="match status" value="1"/>
</dbReference>
<reference evidence="24 25" key="1">
    <citation type="submission" date="2019-06" db="EMBL/GenBank/DDBJ databases">
        <title>Draft genomes of female and male turbot (Scophthalmus maximus).</title>
        <authorList>
            <person name="Xu H."/>
            <person name="Xu X.-W."/>
            <person name="Shao C."/>
            <person name="Chen S."/>
        </authorList>
    </citation>
    <scope>NUCLEOTIDE SEQUENCE [LARGE SCALE GENOMIC DNA]</scope>
    <source>
        <strain evidence="24">Ysfricsl-2016a</strain>
        <tissue evidence="24">Blood</tissue>
    </source>
</reference>
<feature type="binding site" evidence="19">
    <location>
        <position position="2329"/>
    </location>
    <ligand>
        <name>ATP</name>
        <dbReference type="ChEBI" id="CHEBI:30616"/>
    </ligand>
</feature>
<dbReference type="GO" id="GO:0005524">
    <property type="term" value="F:ATP binding"/>
    <property type="evidence" value="ECO:0007669"/>
    <property type="project" value="UniProtKB-UniRule"/>
</dbReference>
<comment type="caution">
    <text evidence="24">The sequence shown here is derived from an EMBL/GenBank/DDBJ whole genome shotgun (WGS) entry which is preliminary data.</text>
</comment>
<comment type="subcellular location">
    <subcellularLocation>
        <location evidence="1">Cell membrane</location>
        <topology evidence="1">Single-pass type I membrane protein</topology>
    </subcellularLocation>
</comment>
<dbReference type="Proteomes" id="UP000438429">
    <property type="component" value="Unassembled WGS sequence"/>
</dbReference>
<dbReference type="InterPro" id="IPR036352">
    <property type="entry name" value="Semap_dom_sf"/>
</dbReference>
<dbReference type="SUPFAM" id="SSF56112">
    <property type="entry name" value="Protein kinase-like (PK-like)"/>
    <property type="match status" value="1"/>
</dbReference>
<dbReference type="InterPro" id="IPR014756">
    <property type="entry name" value="Ig_E-set"/>
</dbReference>
<keyword evidence="13" id="KW-1015">Disulfide bond</keyword>
<feature type="region of interest" description="Disordered" evidence="20">
    <location>
        <begin position="2414"/>
        <end position="2435"/>
    </location>
</feature>
<dbReference type="FunFam" id="1.10.506.10:FF:000010">
    <property type="entry name" value="Plexin B1"/>
    <property type="match status" value="1"/>
</dbReference>
<feature type="domain" description="Sema" evidence="23">
    <location>
        <begin position="27"/>
        <end position="495"/>
    </location>
</feature>
<dbReference type="InterPro" id="IPR016201">
    <property type="entry name" value="PSI"/>
</dbReference>
<proteinExistence type="inferred from homology"/>
<gene>
    <name evidence="24" type="ORF">F2P81_011972</name>
</gene>
<evidence type="ECO:0000256" key="18">
    <source>
        <dbReference type="PROSITE-ProRule" id="PRU00352"/>
    </source>
</evidence>
<feature type="region of interest" description="Disordered" evidence="20">
    <location>
        <begin position="1309"/>
        <end position="1342"/>
    </location>
</feature>
<keyword evidence="15" id="KW-0325">Glycoprotein</keyword>
<evidence type="ECO:0000313" key="24">
    <source>
        <dbReference type="EMBL" id="KAF0036660.1"/>
    </source>
</evidence>
<evidence type="ECO:0000256" key="13">
    <source>
        <dbReference type="ARBA" id="ARBA00023157"/>
    </source>
</evidence>
<evidence type="ECO:0000256" key="4">
    <source>
        <dbReference type="ARBA" id="ARBA00022553"/>
    </source>
</evidence>
<name>A0A6A4SXT4_SCOMX</name>
<dbReference type="GO" id="GO:0007411">
    <property type="term" value="P:axon guidance"/>
    <property type="evidence" value="ECO:0007669"/>
    <property type="project" value="UniProtKB-ARBA"/>
</dbReference>
<dbReference type="Gene3D" id="1.10.510.10">
    <property type="entry name" value="Transferase(Phosphotransferase) domain 1"/>
    <property type="match status" value="2"/>
</dbReference>
<evidence type="ECO:0000256" key="9">
    <source>
        <dbReference type="ARBA" id="ARBA00022840"/>
    </source>
</evidence>
<dbReference type="Gene3D" id="2.130.10.10">
    <property type="entry name" value="YVTN repeat-like/Quinoprotein amine dehydrogenase"/>
    <property type="match status" value="1"/>
</dbReference>
<evidence type="ECO:0000259" key="22">
    <source>
        <dbReference type="PROSITE" id="PS50011"/>
    </source>
</evidence>
<dbReference type="FunFam" id="3.10.20.90:FF:000120">
    <property type="entry name" value="Plexin b1a"/>
    <property type="match status" value="1"/>
</dbReference>
<dbReference type="GO" id="GO:0002116">
    <property type="term" value="C:semaphorin receptor complex"/>
    <property type="evidence" value="ECO:0007669"/>
    <property type="project" value="UniProtKB-ARBA"/>
</dbReference>
<evidence type="ECO:0000256" key="17">
    <source>
        <dbReference type="ARBA" id="ARBA00070678"/>
    </source>
</evidence>
<dbReference type="InterPro" id="IPR057533">
    <property type="entry name" value="PSI_Plexin-B"/>
</dbReference>
<dbReference type="InterPro" id="IPR000719">
    <property type="entry name" value="Prot_kinase_dom"/>
</dbReference>
<dbReference type="InterPro" id="IPR008936">
    <property type="entry name" value="Rho_GTPase_activation_prot"/>
</dbReference>
<evidence type="ECO:0000256" key="1">
    <source>
        <dbReference type="ARBA" id="ARBA00004251"/>
    </source>
</evidence>
<dbReference type="GO" id="GO:0030334">
    <property type="term" value="P:regulation of cell migration"/>
    <property type="evidence" value="ECO:0007669"/>
    <property type="project" value="TreeGrafter"/>
</dbReference>
<evidence type="ECO:0000256" key="12">
    <source>
        <dbReference type="ARBA" id="ARBA00023136"/>
    </source>
</evidence>
<keyword evidence="11" id="KW-0175">Coiled coil</keyword>
<dbReference type="InterPro" id="IPR041019">
    <property type="entry name" value="TIG1_plexin"/>
</dbReference>
<dbReference type="GO" id="GO:0007162">
    <property type="term" value="P:negative regulation of cell adhesion"/>
    <property type="evidence" value="ECO:0007669"/>
    <property type="project" value="TreeGrafter"/>
</dbReference>
<dbReference type="PANTHER" id="PTHR22625:SF59">
    <property type="entry name" value="PLEXIN-B1 ISOFORM X1"/>
    <property type="match status" value="1"/>
</dbReference>
<evidence type="ECO:0000256" key="15">
    <source>
        <dbReference type="ARBA" id="ARBA00023180"/>
    </source>
</evidence>
<evidence type="ECO:0000256" key="16">
    <source>
        <dbReference type="ARBA" id="ARBA00057668"/>
    </source>
</evidence>
<dbReference type="Gene3D" id="3.30.200.20">
    <property type="entry name" value="Phosphorylase Kinase, domain 1"/>
    <property type="match status" value="1"/>
</dbReference>
<evidence type="ECO:0000256" key="7">
    <source>
        <dbReference type="ARBA" id="ARBA00022737"/>
    </source>
</evidence>
<keyword evidence="4" id="KW-0597">Phosphoprotein</keyword>
<organism evidence="24 25">
    <name type="scientific">Scophthalmus maximus</name>
    <name type="common">Turbot</name>
    <name type="synonym">Psetta maxima</name>
    <dbReference type="NCBI Taxonomy" id="52904"/>
    <lineage>
        <taxon>Eukaryota</taxon>
        <taxon>Metazoa</taxon>
        <taxon>Chordata</taxon>
        <taxon>Craniata</taxon>
        <taxon>Vertebrata</taxon>
        <taxon>Euteleostomi</taxon>
        <taxon>Actinopterygii</taxon>
        <taxon>Neopterygii</taxon>
        <taxon>Teleostei</taxon>
        <taxon>Neoteleostei</taxon>
        <taxon>Acanthomorphata</taxon>
        <taxon>Carangaria</taxon>
        <taxon>Pleuronectiformes</taxon>
        <taxon>Pleuronectoidei</taxon>
        <taxon>Scophthalmidae</taxon>
        <taxon>Scophthalmus</taxon>
    </lineage>
</organism>
<dbReference type="Pfam" id="PF01437">
    <property type="entry name" value="PSI"/>
    <property type="match status" value="1"/>
</dbReference>
<dbReference type="FunFam" id="1.10.506.10:FF:000012">
    <property type="entry name" value="Plexin B1"/>
    <property type="match status" value="1"/>
</dbReference>
<dbReference type="GO" id="GO:0017154">
    <property type="term" value="F:semaphorin receptor activity"/>
    <property type="evidence" value="ECO:0007669"/>
    <property type="project" value="InterPro"/>
</dbReference>
<comment type="similarity">
    <text evidence="2">Belongs to the plexin family.</text>
</comment>
<evidence type="ECO:0000256" key="20">
    <source>
        <dbReference type="SAM" id="MobiDB-lite"/>
    </source>
</evidence>
<dbReference type="Gene3D" id="1.10.506.10">
    <property type="entry name" value="GTPase Activation - p120gap, domain 1"/>
    <property type="match status" value="1"/>
</dbReference>
<dbReference type="InterPro" id="IPR015943">
    <property type="entry name" value="WD40/YVTN_repeat-like_dom_sf"/>
</dbReference>
<feature type="transmembrane region" description="Helical" evidence="21">
    <location>
        <begin position="1531"/>
        <end position="1551"/>
    </location>
</feature>
<evidence type="ECO:0000256" key="2">
    <source>
        <dbReference type="ARBA" id="ARBA00010297"/>
    </source>
</evidence>
<dbReference type="FunFam" id="2.60.40.10:FF:000131">
    <property type="entry name" value="Plexin A2"/>
    <property type="match status" value="1"/>
</dbReference>
<dbReference type="SUPFAM" id="SSF103575">
    <property type="entry name" value="Plexin repeat"/>
    <property type="match status" value="1"/>
</dbReference>
<evidence type="ECO:0000256" key="3">
    <source>
        <dbReference type="ARBA" id="ARBA00022475"/>
    </source>
</evidence>
<dbReference type="InterPro" id="IPR017441">
    <property type="entry name" value="Protein_kinase_ATP_BS"/>
</dbReference>
<evidence type="ECO:0000313" key="25">
    <source>
        <dbReference type="Proteomes" id="UP000438429"/>
    </source>
</evidence>
<dbReference type="InterPro" id="IPR031148">
    <property type="entry name" value="Plexin"/>
</dbReference>
<dbReference type="InterPro" id="IPR002909">
    <property type="entry name" value="IPT_dom"/>
</dbReference>
<feature type="compositionally biased region" description="Pro residues" evidence="20">
    <location>
        <begin position="695"/>
        <end position="712"/>
    </location>
</feature>
<dbReference type="Pfam" id="PF01833">
    <property type="entry name" value="TIG"/>
    <property type="match status" value="2"/>
</dbReference>
<dbReference type="CDD" id="cd01180">
    <property type="entry name" value="IPT_plexin_repeat1"/>
    <property type="match status" value="1"/>
</dbReference>
<feature type="region of interest" description="Disordered" evidence="20">
    <location>
        <begin position="853"/>
        <end position="878"/>
    </location>
</feature>
<dbReference type="GO" id="GO:0050772">
    <property type="term" value="P:positive regulation of axonogenesis"/>
    <property type="evidence" value="ECO:0007669"/>
    <property type="project" value="TreeGrafter"/>
</dbReference>
<sequence>MLGPLIETNDNPRIFAMLHGKAVSSTLLLLLIPAIFVSARGRAYPCFSRNDTEFQHLVLHPDPTVGTVYVGARDHLFQLDGSDGLRLEQEETTGPVSDSKDCLPPVTKFNCPQARRTSNHNKLLLVDPTASELITCGSVHQGTCQKRSLSSIKDVLFSTERPVDTQYVAANDPSVSTVGLVVGPRGGERTVMYVGRGYTASHPPISTRHLSSPPIFSYEETAKLAVAGRLSEYDHHFVTAFTRRAYVYFLFYRRDIKSPSREYRTYAARVCLDDTSYYSYVEVPLVCRSPTSPARMYNLLLAAQVGQGAGQQGEDLLGVFSAHSSSTNNSPTDASALCVYPLDELDRHIDSTRDLCYTQDGRVEGRGEVAYIEYEVKSSCANLPVNTLKAYPCGSDHTPSPMASRAPLEAKTVWHTSAARLTAVAVSVRDGHSIAFLGDSQGTLYKVYLGRDGTVEVYENTTVHPNSPINSDLLLDLNGAHIYIMTKTRVEKRPVAECGNHLDCQSCLSARDPYCGWCVLEGRCGQRWECQRGSLQGQWLWSFNQAQQCLSIQHLSFYNISRGEKTDITVSVEGLPSLGEAESYSCFFQDTESPASLTNTGVTCSTPDASSLPTIGHGDEFVMVTLSLRFTNVTVAETEFTFYNCSLVQELSGRRPCQGCVSSRWGCNWCIHQHVCTHEHTCRHGVTVYNRNFKPPTPTIPPPTRKQTPLPPTVLAATTTTPPPTTPPPPTTTTTPPPPTTPSTTATTTTTTTTTTKPTPTEIPTPTTAAALSTATTTATDGIGATTRGFSEDAGTRTSNITVEYLHTTLPSSTSGQADPALRFSEMSGEAVGSSSDVSSTTSSEVALLMHLPVADSNDSREADSPGWLNEWEGPEGETEVDPALAVGASERSDIYTQSPRTVVDLYPELATHYQSDSSTDSYFPVSADAMCAASDCPCVEKVQGSSLLPVSVERKITLVGQHLNLFQDKDLDYECVLDIENHSVVVDASVEPDATQPSVFFITCQTHQYAYSVLLEEYPAMINVRRKNNFLIDSAEDLYVTLFNCSVGRSDCSRCRTAEPRYGCVWCGGAATSRCVYQDSCTGQIEHTCPAPVIHFLDPVSGPVEGGTVVTISGSNLGQRAEDIQSSVTVAGVPCSVIHSRYEVSSRIVCETTRSVGEKSGQASVKVRGGGLGLSAQTFSFQDPVLSSIFPQRGPKAGGSSLTIRGRRLRTGHPSEVSVLIGGVPCMVLNILEDQIHCVSKGTNRTGEHSITVRFGGAERHLQGSVYHYTPNPNITMATPSKSFLSGGRIIRVSGQNLDVVQEPKMRVTLSPPDTLPPRRRRSSVNRRHEGRRDHQGPAKRWRRIVPDTNCPHGALCHVKQYESRCTVNSSSLILCRTPAVGPVARSARVKVHFLLDSLHFDFSAVGKGAFSYEANPQLYTLNQNDPSKPYHHKPGSVISVEGENLDLAIHKHEVEARIGEGVCAVKTLTHNHLYCEPPAQQPSVAAGKKQDGMDSLPEFTVKMGNLNFSLGRVQYDSQAQSTFPLEAQVGVGVGASIVALIVLIIVLIYRRKSKQAMRDYKKVQIQLENLETSVRDRCKKEFTDLMTEMMDMSSDLVGSGIPFLDYRAYAERIFFPGHQESPLRRDLDVPESRRQTVEQGLVQLSNLLNSKLFLTKFIHTLEVQRTFSPRDRAYVASLLTVALHGKLEYFTDILKTLLNDLVEQYVAKNPKLMLRRTESVVEKLLTNWMSICLFTFLRESAGESFYMLFRAIKHQVDKGPVDAVTGKAKYTLNDNRLLREDVEYRTLTLNVVMPAGAAGGGTTAQTVPAKVLDCDTITQVKEKLLEQTWKGTSFSQRPHVDSLHLEWRSGVAGHLILSDEDLTSVVQGLWKRLNTLQHYKVPDGATVALVARNTKHLLHDSHDYMPGEKTPMLDDGEEGGVRLWHLVKASEESELPKHRRGSVRERGGERAKAIPEIYLTRLLSMKGTLQKFVDDLFTAILSTSRPVPLAVKYFFDLLDEQALQHNITDPETIHIWKTNSLPLRFWINILKNPQFIFDVQTSDHVDAVLSVIAQTFMDSCTIADHKLGRDSPINKLLYARDIPRYKQMVERYYADIRQTISASDQEMNSALAELSHNYAAEVNCLVALHELYKYINKYYDQKTRVDFISLKTRHTDNLVWLSPRPPAVVYSIFFFFGRCRSGDGRGEKSRRRGATCQPRVHSALERVTQRSRATDLSSVHISFYLIQLLDCSAGCRLCRLSHAMQRSPCSADAAAQQRRSGPLSSAKQCTDAAHQHYSMHRGGGYHPVQIGDTFNRRYQVVSKLGWGYFATVWLCLDLRVCRHVAVKVLKSGAGFTQAGQDELALLRCASGPTSRHPFRQRVVQLLDDFKLAGVNGVLQGLDYLHATCKIIHTDIKPENILLCLEEQPHKAPVGGSRSPSLLPGKASSSKSTGTVGFCCRFRRWRISN</sequence>
<dbReference type="PROSITE" id="PS50011">
    <property type="entry name" value="PROTEIN_KINASE_DOM"/>
    <property type="match status" value="1"/>
</dbReference>
<feature type="region of interest" description="Disordered" evidence="20">
    <location>
        <begin position="693"/>
        <end position="795"/>
    </location>
</feature>
<dbReference type="SMART" id="SM00429">
    <property type="entry name" value="IPT"/>
    <property type="match status" value="3"/>
</dbReference>
<dbReference type="PROSITE" id="PS51004">
    <property type="entry name" value="SEMA"/>
    <property type="match status" value="1"/>
</dbReference>
<dbReference type="Gene3D" id="2.60.40.10">
    <property type="entry name" value="Immunoglobulins"/>
    <property type="match status" value="3"/>
</dbReference>
<dbReference type="FunFam" id="2.60.40.10:FF:000705">
    <property type="entry name" value="Plexin B1"/>
    <property type="match status" value="1"/>
</dbReference>
<comment type="caution">
    <text evidence="18">Lacks conserved residue(s) required for the propagation of feature annotation.</text>
</comment>
<evidence type="ECO:0000259" key="23">
    <source>
        <dbReference type="PROSITE" id="PS51004"/>
    </source>
</evidence>
<dbReference type="PANTHER" id="PTHR22625">
    <property type="entry name" value="PLEXIN"/>
    <property type="match status" value="1"/>
</dbReference>
<dbReference type="GO" id="GO:0048675">
    <property type="term" value="P:axon extension"/>
    <property type="evidence" value="ECO:0007669"/>
    <property type="project" value="TreeGrafter"/>
</dbReference>
<dbReference type="PROSITE" id="PS00107">
    <property type="entry name" value="PROTEIN_KINASE_ATP"/>
    <property type="match status" value="1"/>
</dbReference>
<accession>A0A6A4SXT4</accession>
<keyword evidence="3" id="KW-1003">Cell membrane</keyword>